<evidence type="ECO:0000313" key="3">
    <source>
        <dbReference type="WBParaSite" id="ACRNAN_scaffold2875.g18126.t1"/>
    </source>
</evidence>
<dbReference type="WBParaSite" id="ACRNAN_scaffold2875.g18126.t1">
    <property type="protein sequence ID" value="ACRNAN_scaffold2875.g18126.t1"/>
    <property type="gene ID" value="ACRNAN_scaffold2875.g18126"/>
</dbReference>
<dbReference type="AlphaFoldDB" id="A0A914DM44"/>
<evidence type="ECO:0000313" key="2">
    <source>
        <dbReference type="Proteomes" id="UP000887540"/>
    </source>
</evidence>
<proteinExistence type="predicted"/>
<organism evidence="2 3">
    <name type="scientific">Acrobeloides nanus</name>
    <dbReference type="NCBI Taxonomy" id="290746"/>
    <lineage>
        <taxon>Eukaryota</taxon>
        <taxon>Metazoa</taxon>
        <taxon>Ecdysozoa</taxon>
        <taxon>Nematoda</taxon>
        <taxon>Chromadorea</taxon>
        <taxon>Rhabditida</taxon>
        <taxon>Tylenchina</taxon>
        <taxon>Cephalobomorpha</taxon>
        <taxon>Cephaloboidea</taxon>
        <taxon>Cephalobidae</taxon>
        <taxon>Acrobeloides</taxon>
    </lineage>
</organism>
<evidence type="ECO:0000256" key="1">
    <source>
        <dbReference type="SAM" id="MobiDB-lite"/>
    </source>
</evidence>
<feature type="region of interest" description="Disordered" evidence="1">
    <location>
        <begin position="46"/>
        <end position="84"/>
    </location>
</feature>
<keyword evidence="2" id="KW-1185">Reference proteome</keyword>
<sequence>MAVLQPKPVEQTFNYKFTPQPKTSSDRSVSNDIDFSSLYSSYLRSRTTTNYPTEDRDTEPIRPVQATYHYRTEAPPTYQYPYTGYSSSRYQPATSYTYDSYRYPANTPSYGGGGYGGNAFAINSGFNIGGLGIGSGLGISLG</sequence>
<reference evidence="3" key="1">
    <citation type="submission" date="2022-11" db="UniProtKB">
        <authorList>
            <consortium name="WormBaseParasite"/>
        </authorList>
    </citation>
    <scope>IDENTIFICATION</scope>
</reference>
<name>A0A914DM44_9BILA</name>
<protein>
    <submittedName>
        <fullName evidence="3">Uncharacterized protein</fullName>
    </submittedName>
</protein>
<dbReference type="Proteomes" id="UP000887540">
    <property type="component" value="Unplaced"/>
</dbReference>
<accession>A0A914DM44</accession>